<gene>
    <name evidence="14" type="ORF">SNE40_015210</name>
</gene>
<dbReference type="AlphaFoldDB" id="A0AAN8JLR3"/>
<dbReference type="GO" id="GO:0045893">
    <property type="term" value="P:positive regulation of DNA-templated transcription"/>
    <property type="evidence" value="ECO:0007669"/>
    <property type="project" value="TreeGrafter"/>
</dbReference>
<evidence type="ECO:0000256" key="6">
    <source>
        <dbReference type="ARBA" id="ARBA00023125"/>
    </source>
</evidence>
<feature type="domain" description="PHD-type" evidence="12">
    <location>
        <begin position="40"/>
        <end position="90"/>
    </location>
</feature>
<evidence type="ECO:0000256" key="2">
    <source>
        <dbReference type="ARBA" id="ARBA00022723"/>
    </source>
</evidence>
<evidence type="ECO:0000256" key="5">
    <source>
        <dbReference type="ARBA" id="ARBA00023015"/>
    </source>
</evidence>
<evidence type="ECO:0000256" key="10">
    <source>
        <dbReference type="PROSITE-ProRule" id="PRU00509"/>
    </source>
</evidence>
<dbReference type="PANTHER" id="PTHR46174:SF1">
    <property type="entry name" value="CXXC-TYPE ZINC FINGER PROTEIN 1"/>
    <property type="match status" value="1"/>
</dbReference>
<evidence type="ECO:0000256" key="9">
    <source>
        <dbReference type="ARBA" id="ARBA00023828"/>
    </source>
</evidence>
<evidence type="ECO:0000256" key="4">
    <source>
        <dbReference type="ARBA" id="ARBA00022833"/>
    </source>
</evidence>
<evidence type="ECO:0000256" key="3">
    <source>
        <dbReference type="ARBA" id="ARBA00022771"/>
    </source>
</evidence>
<reference evidence="14 15" key="1">
    <citation type="submission" date="2024-01" db="EMBL/GenBank/DDBJ databases">
        <title>The genome of the rayed Mediterranean limpet Patella caerulea (Linnaeus, 1758).</title>
        <authorList>
            <person name="Anh-Thu Weber A."/>
            <person name="Halstead-Nussloch G."/>
        </authorList>
    </citation>
    <scope>NUCLEOTIDE SEQUENCE [LARGE SCALE GENOMIC DNA]</scope>
    <source>
        <strain evidence="14">AATW-2023a</strain>
        <tissue evidence="14">Whole specimen</tissue>
    </source>
</reference>
<evidence type="ECO:0000259" key="12">
    <source>
        <dbReference type="PROSITE" id="PS50016"/>
    </source>
</evidence>
<dbReference type="InterPro" id="IPR019786">
    <property type="entry name" value="Zinc_finger_PHD-type_CS"/>
</dbReference>
<dbReference type="InterPro" id="IPR019787">
    <property type="entry name" value="Znf_PHD-finger"/>
</dbReference>
<dbReference type="InterPro" id="IPR002857">
    <property type="entry name" value="Znf_CXXC"/>
</dbReference>
<keyword evidence="3 10" id="KW-0863">Zinc-finger</keyword>
<feature type="domain" description="CXXC-type" evidence="13">
    <location>
        <begin position="129"/>
        <end position="178"/>
    </location>
</feature>
<name>A0AAN8JLR3_PATCE</name>
<dbReference type="PANTHER" id="PTHR46174">
    <property type="entry name" value="CXXC-TYPE ZINC FINGER PROTEIN 1"/>
    <property type="match status" value="1"/>
</dbReference>
<dbReference type="Proteomes" id="UP001347796">
    <property type="component" value="Unassembled WGS sequence"/>
</dbReference>
<dbReference type="Gene3D" id="3.30.40.10">
    <property type="entry name" value="Zinc/RING finger domain, C3HC4 (zinc finger)"/>
    <property type="match status" value="1"/>
</dbReference>
<keyword evidence="4" id="KW-0862">Zinc</keyword>
<feature type="region of interest" description="Disordered" evidence="11">
    <location>
        <begin position="106"/>
        <end position="129"/>
    </location>
</feature>
<dbReference type="GO" id="GO:0003677">
    <property type="term" value="F:DNA binding"/>
    <property type="evidence" value="ECO:0007669"/>
    <property type="project" value="UniProtKB-KW"/>
</dbReference>
<dbReference type="PROSITE" id="PS51058">
    <property type="entry name" value="ZF_CXXC"/>
    <property type="match status" value="1"/>
</dbReference>
<evidence type="ECO:0000256" key="11">
    <source>
        <dbReference type="SAM" id="MobiDB-lite"/>
    </source>
</evidence>
<dbReference type="GO" id="GO:0008270">
    <property type="term" value="F:zinc ion binding"/>
    <property type="evidence" value="ECO:0007669"/>
    <property type="project" value="UniProtKB-KW"/>
</dbReference>
<proteinExistence type="predicted"/>
<comment type="subcellular location">
    <subcellularLocation>
        <location evidence="1">Nucleus</location>
    </subcellularLocation>
</comment>
<dbReference type="SMART" id="SM00249">
    <property type="entry name" value="PHD"/>
    <property type="match status" value="1"/>
</dbReference>
<keyword evidence="6" id="KW-0238">DNA-binding</keyword>
<dbReference type="GO" id="GO:0048188">
    <property type="term" value="C:Set1C/COMPASS complex"/>
    <property type="evidence" value="ECO:0007669"/>
    <property type="project" value="InterPro"/>
</dbReference>
<dbReference type="EMBL" id="JAZGQO010000010">
    <property type="protein sequence ID" value="KAK6177019.1"/>
    <property type="molecule type" value="Genomic_DNA"/>
</dbReference>
<feature type="region of interest" description="Disordered" evidence="11">
    <location>
        <begin position="186"/>
        <end position="290"/>
    </location>
</feature>
<keyword evidence="5" id="KW-0805">Transcription regulation</keyword>
<evidence type="ECO:0000256" key="8">
    <source>
        <dbReference type="ARBA" id="ARBA00023242"/>
    </source>
</evidence>
<dbReference type="SUPFAM" id="SSF57903">
    <property type="entry name" value="FYVE/PHD zinc finger"/>
    <property type="match status" value="1"/>
</dbReference>
<dbReference type="InterPro" id="IPR022056">
    <property type="entry name" value="CpG-bd_C"/>
</dbReference>
<evidence type="ECO:0000313" key="14">
    <source>
        <dbReference type="EMBL" id="KAK6177019.1"/>
    </source>
</evidence>
<dbReference type="PROSITE" id="PS01359">
    <property type="entry name" value="ZF_PHD_1"/>
    <property type="match status" value="1"/>
</dbReference>
<keyword evidence="15" id="KW-1185">Reference proteome</keyword>
<keyword evidence="7" id="KW-0804">Transcription</keyword>
<dbReference type="InterPro" id="IPR037869">
    <property type="entry name" value="Spp1/CFP1"/>
</dbReference>
<dbReference type="Pfam" id="PF12269">
    <property type="entry name" value="CpG_bind_C"/>
    <property type="match status" value="1"/>
</dbReference>
<dbReference type="Pfam" id="PF02008">
    <property type="entry name" value="zf-CXXC"/>
    <property type="match status" value="1"/>
</dbReference>
<dbReference type="InterPro" id="IPR011011">
    <property type="entry name" value="Znf_FYVE_PHD"/>
</dbReference>
<evidence type="ECO:0000259" key="13">
    <source>
        <dbReference type="PROSITE" id="PS51058"/>
    </source>
</evidence>
<organism evidence="14 15">
    <name type="scientific">Patella caerulea</name>
    <name type="common">Rayed Mediterranean limpet</name>
    <dbReference type="NCBI Taxonomy" id="87958"/>
    <lineage>
        <taxon>Eukaryota</taxon>
        <taxon>Metazoa</taxon>
        <taxon>Spiralia</taxon>
        <taxon>Lophotrochozoa</taxon>
        <taxon>Mollusca</taxon>
        <taxon>Gastropoda</taxon>
        <taxon>Patellogastropoda</taxon>
        <taxon>Patelloidea</taxon>
        <taxon>Patellidae</taxon>
        <taxon>Patella</taxon>
    </lineage>
</organism>
<protein>
    <recommendedName>
        <fullName evidence="9">CXXC-type zinc finger protein 1</fullName>
    </recommendedName>
</protein>
<feature type="compositionally biased region" description="Basic residues" evidence="11">
    <location>
        <begin position="242"/>
        <end position="263"/>
    </location>
</feature>
<evidence type="ECO:0000313" key="15">
    <source>
        <dbReference type="Proteomes" id="UP001347796"/>
    </source>
</evidence>
<evidence type="ECO:0000256" key="1">
    <source>
        <dbReference type="ARBA" id="ARBA00004123"/>
    </source>
</evidence>
<dbReference type="Pfam" id="PF00628">
    <property type="entry name" value="PHD"/>
    <property type="match status" value="1"/>
</dbReference>
<keyword evidence="8" id="KW-0539">Nucleus</keyword>
<sequence length="569" mass="65338">MTDSDQGGLSQEEIAHKFNLPERQAKVNTLIKTMENEGEQKYCICQSTDCTSFMIACDKCEEWYHGVCIGVTQIDAKSIKKYYCDACRGKDPSLEIRYKVKKPWKEKGKSDSSDIDRSARDPRLRETNSKAKKSSRRCGDCTACNRKEDCGRCDYCKDMKKFGGPNKMRQKCRLRQCANFGLAILGLGQGPTPSPGPGTKSKDDDYNPALSDGEIDDDWSENNYIPKKKEKRSSSSEASSPRKYRKKDKRKEKHKKNTTKSKTQKSVTTSKKKRFKVEEPMEMEEETPKQCYGPGCKECARSGSKYCSDACGLKLAKSRIYEMLPSRIQQWQSSLCVAEEKNKKSLESIRREQLVAKQRLNDLDLRHKELDSLIEKAKHLKIDPNQGGAEPEDDTEITLYCVTCGSEINQRGALRHMEKCFSKFESQTSFGSIYKTRIEGNSMFCDFWNPQQKFYCKRLKVLCPEHTKEPKIGQDEVCGCPLVVNVFEETGELCRAPKRKCIKHYCWEKLRRAEVDMERLRQWMALDDLFEKERNIRLSMSNRMGVLGLMLHQSVDHDPMTPMTATQVS</sequence>
<accession>A0AAN8JLR3</accession>
<comment type="caution">
    <text evidence="14">The sequence shown here is derived from an EMBL/GenBank/DDBJ whole genome shotgun (WGS) entry which is preliminary data.</text>
</comment>
<dbReference type="InterPro" id="IPR013083">
    <property type="entry name" value="Znf_RING/FYVE/PHD"/>
</dbReference>
<keyword evidence="2" id="KW-0479">Metal-binding</keyword>
<dbReference type="PROSITE" id="PS50016">
    <property type="entry name" value="ZF_PHD_2"/>
    <property type="match status" value="1"/>
</dbReference>
<dbReference type="InterPro" id="IPR001965">
    <property type="entry name" value="Znf_PHD"/>
</dbReference>
<evidence type="ECO:0000256" key="7">
    <source>
        <dbReference type="ARBA" id="ARBA00023163"/>
    </source>
</evidence>